<dbReference type="InterPro" id="IPR015943">
    <property type="entry name" value="WD40/YVTN_repeat-like_dom_sf"/>
</dbReference>
<dbReference type="Pfam" id="PF12341">
    <property type="entry name" value="Mcl1_mid"/>
    <property type="match status" value="2"/>
</dbReference>
<dbReference type="SUPFAM" id="SSF101908">
    <property type="entry name" value="Putative isomerase YbhE"/>
    <property type="match status" value="1"/>
</dbReference>
<feature type="compositionally biased region" description="Acidic residues" evidence="5">
    <location>
        <begin position="584"/>
        <end position="599"/>
    </location>
</feature>
<proteinExistence type="predicted"/>
<dbReference type="InterPro" id="IPR048591">
    <property type="entry name" value="WDHD1/CFT4_hel"/>
</dbReference>
<feature type="domain" description="WDHD1/CFT4 second beta-propeller" evidence="6">
    <location>
        <begin position="817"/>
        <end position="958"/>
    </location>
</feature>
<dbReference type="eggNOG" id="KOG1274">
    <property type="taxonomic scope" value="Eukaryota"/>
</dbReference>
<dbReference type="GeneID" id="20528275"/>
<dbReference type="GO" id="GO:0043596">
    <property type="term" value="C:nuclear replication fork"/>
    <property type="evidence" value="ECO:0007669"/>
    <property type="project" value="TreeGrafter"/>
</dbReference>
<name>A0A058Z853_FONAL</name>
<feature type="compositionally biased region" description="Low complexity" evidence="5">
    <location>
        <begin position="1107"/>
        <end position="1117"/>
    </location>
</feature>
<keyword evidence="4" id="KW-0539">Nucleus</keyword>
<keyword evidence="9" id="KW-1185">Reference proteome</keyword>
<evidence type="ECO:0000313" key="8">
    <source>
        <dbReference type="EMBL" id="KCV70088.1"/>
    </source>
</evidence>
<evidence type="ECO:0000259" key="7">
    <source>
        <dbReference type="Pfam" id="PF20946"/>
    </source>
</evidence>
<reference evidence="8" key="1">
    <citation type="submission" date="2013-04" db="EMBL/GenBank/DDBJ databases">
        <title>The Genome Sequence of Fonticula alba ATCC 38817.</title>
        <authorList>
            <consortium name="The Broad Institute Genomics Platform"/>
            <person name="Russ C."/>
            <person name="Cuomo C."/>
            <person name="Burger G."/>
            <person name="Gray M.W."/>
            <person name="Holland P.W.H."/>
            <person name="King N."/>
            <person name="Lang F.B.F."/>
            <person name="Roger A.J."/>
            <person name="Ruiz-Trillo I."/>
            <person name="Brown M."/>
            <person name="Walker B."/>
            <person name="Young S."/>
            <person name="Zeng Q."/>
            <person name="Gargeya S."/>
            <person name="Fitzgerald M."/>
            <person name="Haas B."/>
            <person name="Abouelleil A."/>
            <person name="Allen A.W."/>
            <person name="Alvarado L."/>
            <person name="Arachchi H.M."/>
            <person name="Berlin A.M."/>
            <person name="Chapman S.B."/>
            <person name="Gainer-Dewar J."/>
            <person name="Goldberg J."/>
            <person name="Griggs A."/>
            <person name="Gujja S."/>
            <person name="Hansen M."/>
            <person name="Howarth C."/>
            <person name="Imamovic A."/>
            <person name="Ireland A."/>
            <person name="Larimer J."/>
            <person name="McCowan C."/>
            <person name="Murphy C."/>
            <person name="Pearson M."/>
            <person name="Poon T.W."/>
            <person name="Priest M."/>
            <person name="Roberts A."/>
            <person name="Saif S."/>
            <person name="Shea T."/>
            <person name="Sisk P."/>
            <person name="Sykes S."/>
            <person name="Wortman J."/>
            <person name="Nusbaum C."/>
            <person name="Birren B."/>
        </authorList>
    </citation>
    <scope>NUCLEOTIDE SEQUENCE [LARGE SCALE GENOMIC DNA]</scope>
    <source>
        <strain evidence="8">ATCC 38817</strain>
    </source>
</reference>
<organism evidence="8">
    <name type="scientific">Fonticula alba</name>
    <name type="common">Slime mold</name>
    <dbReference type="NCBI Taxonomy" id="691883"/>
    <lineage>
        <taxon>Eukaryota</taxon>
        <taxon>Rotosphaerida</taxon>
        <taxon>Fonticulaceae</taxon>
        <taxon>Fonticula</taxon>
    </lineage>
</organism>
<dbReference type="InterPro" id="IPR001680">
    <property type="entry name" value="WD40_rpt"/>
</dbReference>
<protein>
    <submittedName>
        <fullName evidence="8">Uncharacterized protein</fullName>
    </submittedName>
</protein>
<dbReference type="OrthoDB" id="427368at2759"/>
<keyword evidence="3" id="KW-0677">Repeat</keyword>
<dbReference type="GO" id="GO:0006261">
    <property type="term" value="P:DNA-templated DNA replication"/>
    <property type="evidence" value="ECO:0007669"/>
    <property type="project" value="TreeGrafter"/>
</dbReference>
<evidence type="ECO:0000259" key="6">
    <source>
        <dbReference type="Pfam" id="PF12341"/>
    </source>
</evidence>
<comment type="subcellular location">
    <subcellularLocation>
        <location evidence="1">Nucleus</location>
    </subcellularLocation>
</comment>
<dbReference type="GO" id="GO:0000278">
    <property type="term" value="P:mitotic cell cycle"/>
    <property type="evidence" value="ECO:0007669"/>
    <property type="project" value="TreeGrafter"/>
</dbReference>
<feature type="region of interest" description="Disordered" evidence="5">
    <location>
        <begin position="1104"/>
        <end position="1159"/>
    </location>
</feature>
<feature type="region of interest" description="Disordered" evidence="5">
    <location>
        <begin position="521"/>
        <end position="620"/>
    </location>
</feature>
<feature type="region of interest" description="Disordered" evidence="5">
    <location>
        <begin position="633"/>
        <end position="656"/>
    </location>
</feature>
<accession>A0A058Z853</accession>
<dbReference type="Pfam" id="PF20946">
    <property type="entry name" value="Ctf4_C"/>
    <property type="match status" value="1"/>
</dbReference>
<evidence type="ECO:0000256" key="3">
    <source>
        <dbReference type="ARBA" id="ARBA00022737"/>
    </source>
</evidence>
<evidence type="ECO:0000256" key="5">
    <source>
        <dbReference type="SAM" id="MobiDB-lite"/>
    </source>
</evidence>
<dbReference type="Gene3D" id="2.130.10.10">
    <property type="entry name" value="YVTN repeat-like/Quinoprotein amine dehydrogenase"/>
    <property type="match status" value="1"/>
</dbReference>
<dbReference type="Proteomes" id="UP000030693">
    <property type="component" value="Unassembled WGS sequence"/>
</dbReference>
<feature type="domain" description="WDHD1/CFT4 second beta-propeller" evidence="6">
    <location>
        <begin position="656"/>
        <end position="807"/>
    </location>
</feature>
<evidence type="ECO:0000256" key="1">
    <source>
        <dbReference type="ARBA" id="ARBA00004123"/>
    </source>
</evidence>
<sequence>MRLDVRSVPESDGLSFGQRVLVSFTEDGSSLLVASPGGHLSRTPVDYAPGKDLAPATLGATSEPVSLFNVPGLENEIDFAAYALATKSHLLLAGTDHARVMLYRLLQPTGASPNMVFLTTLDRFSLPVSALSVSACARLLASSSEGGELRLVATETGLDSGAASVSLALTHHKRVVRGLAFGPTVAGTSRMLVSSSPEDGDLAVWALPVTGSTASTLAPEASIRIFQPVGHFNFSGQVAWHVSGSWFAVPGRKNGITIVCRAPADAGRAWAAAVHVEDMYLAGESYAVAMSPDGRFLAATSQDGRVVIFAVGGQGSGASGPRAGDDDMAFITGTLSPDVTSTVNGEALFTPVARFTLFGRERSTMAASGSLTAFHMESLTWHPAGANLLVASANSGHFCMVQDPVPTDQWARAATANVDASHLLTLRGAADLVRVLGQTTQDPLARLQLGANSTASAAAAAGADAGYEDFDFDGVDDLDIPAPNFDNLHTSFLESGTVATPPTVATVKRPAAEVASASLPAVPGPLAKRPRPAGSSLVDDAATERERPGSGTAAGPRPRLVDPDFPEEEGLNVFDKHWRPSGLDFEDEDEEEEDDDLESESASGPGAGILDIDDGVPGEDITLAGRRRAAGRGFDFHSAGRPVADSPGSLDTGLSPTCAGSTPWILNRRILAWNHVGMVLVHMVPPSRDAAPGEPQQHFYETRMHDAGSRSRRVQIQTATDYTMAAINEHGVVLAGPGGGSASGRSTLQFSSLDARSESVSWTLSLDAGEHIEAVALGDGWVAAITSLGFIRLYTTGRLPMPVASLPVPGSFRPSVYSKPGRQLDSVPAISHTPVAAAAGMGDRLVVTWRAAGQVQPCWAQFVVTPGSGLAADGTPGQALPLTPGSSLRWVGLTPEKRMATFDSQGILRILIGEPGAAIWTPVLDMVAAGRAAAGAASVWPVAVEDGQLVFLPLDGGNSGFCAVRGLRYPLAEPSMRPLPQSSKFACPIRSSQASGPDAPGPTSIATIEQEWATVVLRLLAAPDVRSAERSELLVQHDLLLVRLLSDAIRQEHDFRAIELARLMKASSSLDFCIAAAKKSGRRELLNTLVAIQEEIRTRALSAVATSQSGSSSSSNSSGGGDNATGLVTSTTARGAAITTPSAPGPASPLPPVVGRPHILPEATGATGLVADCALATASSAAPMPGAPQSPVPLPTPVHRAFSTGAAPVSSSSSAASFLAGAGQSPGPGSPRTAASSSASALRSSLFDRFARK</sequence>
<evidence type="ECO:0000313" key="9">
    <source>
        <dbReference type="Proteomes" id="UP000030693"/>
    </source>
</evidence>
<gene>
    <name evidence="8" type="ORF">H696_03550</name>
</gene>
<dbReference type="Pfam" id="PF00400">
    <property type="entry name" value="WD40"/>
    <property type="match status" value="1"/>
</dbReference>
<dbReference type="SMART" id="SM00320">
    <property type="entry name" value="WD40"/>
    <property type="match status" value="4"/>
</dbReference>
<dbReference type="RefSeq" id="XP_009495694.1">
    <property type="nucleotide sequence ID" value="XM_009497419.1"/>
</dbReference>
<feature type="region of interest" description="Disordered" evidence="5">
    <location>
        <begin position="1203"/>
        <end position="1253"/>
    </location>
</feature>
<dbReference type="STRING" id="691883.A0A058Z853"/>
<evidence type="ECO:0000256" key="4">
    <source>
        <dbReference type="ARBA" id="ARBA00023242"/>
    </source>
</evidence>
<dbReference type="EMBL" id="KB932205">
    <property type="protein sequence ID" value="KCV70088.1"/>
    <property type="molecule type" value="Genomic_DNA"/>
</dbReference>
<feature type="compositionally biased region" description="Low complexity" evidence="5">
    <location>
        <begin position="1203"/>
        <end position="1245"/>
    </location>
</feature>
<dbReference type="PANTHER" id="PTHR19932:SF10">
    <property type="entry name" value="WD REPEAT AND HMG-BOX DNA-BINDING PROTEIN 1"/>
    <property type="match status" value="1"/>
</dbReference>
<evidence type="ECO:0000256" key="2">
    <source>
        <dbReference type="ARBA" id="ARBA00022574"/>
    </source>
</evidence>
<dbReference type="AlphaFoldDB" id="A0A058Z853"/>
<dbReference type="GO" id="GO:0003682">
    <property type="term" value="F:chromatin binding"/>
    <property type="evidence" value="ECO:0007669"/>
    <property type="project" value="TreeGrafter"/>
</dbReference>
<dbReference type="PANTHER" id="PTHR19932">
    <property type="entry name" value="WD REPEAT AND HMG-BOX DNA BINDING PROTEIN"/>
    <property type="match status" value="1"/>
</dbReference>
<feature type="domain" description="WDHD1/CFT4 helical bundle" evidence="7">
    <location>
        <begin position="1027"/>
        <end position="1095"/>
    </location>
</feature>
<keyword evidence="2" id="KW-0853">WD repeat</keyword>
<dbReference type="GO" id="GO:0006281">
    <property type="term" value="P:DNA repair"/>
    <property type="evidence" value="ECO:0007669"/>
    <property type="project" value="TreeGrafter"/>
</dbReference>
<feature type="compositionally biased region" description="Pro residues" evidence="5">
    <location>
        <begin position="1143"/>
        <end position="1154"/>
    </location>
</feature>
<dbReference type="InterPro" id="IPR022100">
    <property type="entry name" value="WDHD1/CFT4_beta-prop_2nd"/>
</dbReference>